<organism evidence="2">
    <name type="scientific">Lepeophtheirus salmonis</name>
    <name type="common">Salmon louse</name>
    <name type="synonym">Caligus salmonis</name>
    <dbReference type="NCBI Taxonomy" id="72036"/>
    <lineage>
        <taxon>Eukaryota</taxon>
        <taxon>Metazoa</taxon>
        <taxon>Ecdysozoa</taxon>
        <taxon>Arthropoda</taxon>
        <taxon>Crustacea</taxon>
        <taxon>Multicrustacea</taxon>
        <taxon>Hexanauplia</taxon>
        <taxon>Copepoda</taxon>
        <taxon>Siphonostomatoida</taxon>
        <taxon>Caligidae</taxon>
        <taxon>Lepeophtheirus</taxon>
    </lineage>
</organism>
<dbReference type="EMBL" id="HACA01030282">
    <property type="protein sequence ID" value="CDW47643.1"/>
    <property type="molecule type" value="Transcribed_RNA"/>
</dbReference>
<protein>
    <submittedName>
        <fullName evidence="2">Uncharacterized protein</fullName>
    </submittedName>
</protein>
<feature type="non-terminal residue" evidence="2">
    <location>
        <position position="1"/>
    </location>
</feature>
<feature type="region of interest" description="Disordered" evidence="1">
    <location>
        <begin position="28"/>
        <end position="60"/>
    </location>
</feature>
<dbReference type="AlphaFoldDB" id="A0A0K2VAR1"/>
<name>A0A0K2VAR1_LEPSM</name>
<evidence type="ECO:0000313" key="2">
    <source>
        <dbReference type="EMBL" id="CDW47643.1"/>
    </source>
</evidence>
<feature type="compositionally biased region" description="Basic residues" evidence="1">
    <location>
        <begin position="45"/>
        <end position="60"/>
    </location>
</feature>
<reference evidence="2" key="1">
    <citation type="submission" date="2014-05" db="EMBL/GenBank/DDBJ databases">
        <authorList>
            <person name="Chronopoulou M."/>
        </authorList>
    </citation>
    <scope>NUCLEOTIDE SEQUENCE</scope>
    <source>
        <tissue evidence="2">Whole organism</tissue>
    </source>
</reference>
<sequence>VTCKSGIDLNVINEFPFADSLTLEKQQGKSSSRWVSPGLLSTSPKRWRRIRTRSKRPNRT</sequence>
<proteinExistence type="predicted"/>
<evidence type="ECO:0000256" key="1">
    <source>
        <dbReference type="SAM" id="MobiDB-lite"/>
    </source>
</evidence>
<accession>A0A0K2VAR1</accession>